<comment type="caution">
    <text evidence="4">The sequence shown here is derived from an EMBL/GenBank/DDBJ whole genome shotgun (WGS) entry which is preliminary data.</text>
</comment>
<evidence type="ECO:0000256" key="2">
    <source>
        <dbReference type="ARBA" id="ARBA00023163"/>
    </source>
</evidence>
<evidence type="ECO:0000256" key="3">
    <source>
        <dbReference type="ARBA" id="ARBA00023242"/>
    </source>
</evidence>
<name>A0AAE8SWC8_9PEZI</name>
<dbReference type="Proteomes" id="UP001187682">
    <property type="component" value="Unassembled WGS sequence"/>
</dbReference>
<dbReference type="EMBL" id="ONZQ02000008">
    <property type="protein sequence ID" value="SPO03646.1"/>
    <property type="molecule type" value="Genomic_DNA"/>
</dbReference>
<proteinExistence type="predicted"/>
<protein>
    <submittedName>
        <fullName evidence="4">Uncharacterized protein</fullName>
    </submittedName>
</protein>
<keyword evidence="5" id="KW-1185">Reference proteome</keyword>
<dbReference type="CDD" id="cd12148">
    <property type="entry name" value="fungal_TF_MHR"/>
    <property type="match status" value="1"/>
</dbReference>
<reference evidence="4" key="1">
    <citation type="submission" date="2018-03" db="EMBL/GenBank/DDBJ databases">
        <authorList>
            <person name="Guldener U."/>
        </authorList>
    </citation>
    <scope>NUCLEOTIDE SEQUENCE</scope>
</reference>
<gene>
    <name evidence="4" type="ORF">DNG_06329</name>
</gene>
<dbReference type="PANTHER" id="PTHR47840:SF1">
    <property type="entry name" value="ZN(II)2CYS6 TRANSCRIPTION FACTOR (EUROFUNG)"/>
    <property type="match status" value="1"/>
</dbReference>
<evidence type="ECO:0000313" key="5">
    <source>
        <dbReference type="Proteomes" id="UP001187682"/>
    </source>
</evidence>
<accession>A0AAE8SWC8</accession>
<keyword evidence="2" id="KW-0804">Transcription</keyword>
<sequence length="339" mass="38232">MKANGVPPEHIFVLQCAIIAGKIIDRNVRPGDPSFAETILLDEQMEEIATLLPRHWWETPAHLPNTALDQDQLRDRLLVQFYYFHVRIYLHLPFIASSATNHRHVSGIACMEAARQLLQRFLLLRSELDGVPFFECKTSDFVGFTAAVVLMIGLSPARIGLGPRQNKSDWDLIQSVQKGFQVKAKRTACKISAQCGAALEILMSDYSCASHGSIEEPKEILIPYFGVVVKRRTSMRAAYRNEASEQMRIDSTSAMPSCRQDMERDWDINMDAPAFALTYQGYNIPAPIIANASPEFGDFGGSHTTDQSLWVDLDQDWSSFSDMYDGMTAMDESRLWWEG</sequence>
<dbReference type="PANTHER" id="PTHR47840">
    <property type="entry name" value="ZN(II)2CYS6 TRANSCRIPTION FACTOR (EUROFUNG)-RELATED"/>
    <property type="match status" value="1"/>
</dbReference>
<organism evidence="4 5">
    <name type="scientific">Cephalotrichum gorgonifer</name>
    <dbReference type="NCBI Taxonomy" id="2041049"/>
    <lineage>
        <taxon>Eukaryota</taxon>
        <taxon>Fungi</taxon>
        <taxon>Dikarya</taxon>
        <taxon>Ascomycota</taxon>
        <taxon>Pezizomycotina</taxon>
        <taxon>Sordariomycetes</taxon>
        <taxon>Hypocreomycetidae</taxon>
        <taxon>Microascales</taxon>
        <taxon>Microascaceae</taxon>
        <taxon>Cephalotrichum</taxon>
    </lineage>
</organism>
<keyword evidence="1" id="KW-0805">Transcription regulation</keyword>
<keyword evidence="3" id="KW-0539">Nucleus</keyword>
<evidence type="ECO:0000313" key="4">
    <source>
        <dbReference type="EMBL" id="SPO03646.1"/>
    </source>
</evidence>
<dbReference type="AlphaFoldDB" id="A0AAE8SWC8"/>
<evidence type="ECO:0000256" key="1">
    <source>
        <dbReference type="ARBA" id="ARBA00023015"/>
    </source>
</evidence>